<evidence type="ECO:0000256" key="1">
    <source>
        <dbReference type="ARBA" id="ARBA00004141"/>
    </source>
</evidence>
<dbReference type="Pfam" id="PF05105">
    <property type="entry name" value="Phage_holin_4_1"/>
    <property type="match status" value="1"/>
</dbReference>
<comment type="subcellular location">
    <subcellularLocation>
        <location evidence="1">Membrane</location>
        <topology evidence="1">Multi-pass membrane protein</topology>
    </subcellularLocation>
</comment>
<reference evidence="8 9" key="1">
    <citation type="submission" date="2020-08" db="EMBL/GenBank/DDBJ databases">
        <title>Cohnella phylogeny.</title>
        <authorList>
            <person name="Dunlap C."/>
        </authorList>
    </citation>
    <scope>NUCLEOTIDE SEQUENCE [LARGE SCALE GENOMIC DNA]</scope>
    <source>
        <strain evidence="8 9">DSM 25241</strain>
    </source>
</reference>
<keyword evidence="3 7" id="KW-1133">Transmembrane helix</keyword>
<evidence type="ECO:0000313" key="8">
    <source>
        <dbReference type="EMBL" id="MBB6633873.1"/>
    </source>
</evidence>
<evidence type="ECO:0000256" key="7">
    <source>
        <dbReference type="SAM" id="Phobius"/>
    </source>
</evidence>
<comment type="similarity">
    <text evidence="5">Belongs to the bacteriophage holin family. Cp-1 holin subfamily.</text>
</comment>
<evidence type="ECO:0000256" key="4">
    <source>
        <dbReference type="ARBA" id="ARBA00023136"/>
    </source>
</evidence>
<dbReference type="InterPro" id="IPR006480">
    <property type="entry name" value="Phage_holin_4_1"/>
</dbReference>
<name>A0A841SN36_9BACL</name>
<comment type="caution">
    <text evidence="8">The sequence shown here is derived from an EMBL/GenBank/DDBJ whole genome shotgun (WGS) entry which is preliminary data.</text>
</comment>
<feature type="region of interest" description="Disordered" evidence="6">
    <location>
        <begin position="58"/>
        <end position="80"/>
    </location>
</feature>
<evidence type="ECO:0000256" key="5">
    <source>
        <dbReference type="ARBA" id="ARBA00023600"/>
    </source>
</evidence>
<gene>
    <name evidence="8" type="ORF">H7B67_07105</name>
</gene>
<evidence type="ECO:0000256" key="3">
    <source>
        <dbReference type="ARBA" id="ARBA00022989"/>
    </source>
</evidence>
<evidence type="ECO:0000256" key="2">
    <source>
        <dbReference type="ARBA" id="ARBA00022692"/>
    </source>
</evidence>
<dbReference type="GO" id="GO:0016020">
    <property type="term" value="C:membrane"/>
    <property type="evidence" value="ECO:0007669"/>
    <property type="project" value="UniProtKB-SubCell"/>
</dbReference>
<dbReference type="AlphaFoldDB" id="A0A841SN36"/>
<proteinExistence type="inferred from homology"/>
<keyword evidence="9" id="KW-1185">Reference proteome</keyword>
<dbReference type="EMBL" id="JACJVQ010000005">
    <property type="protein sequence ID" value="MBB6633873.1"/>
    <property type="molecule type" value="Genomic_DNA"/>
</dbReference>
<protein>
    <submittedName>
        <fullName evidence="8">Phage holin family protein</fullName>
    </submittedName>
</protein>
<evidence type="ECO:0000313" key="9">
    <source>
        <dbReference type="Proteomes" id="UP000535838"/>
    </source>
</evidence>
<feature type="transmembrane region" description="Helical" evidence="7">
    <location>
        <begin position="22"/>
        <end position="44"/>
    </location>
</feature>
<keyword evidence="2 7" id="KW-0812">Transmembrane</keyword>
<feature type="compositionally biased region" description="Polar residues" evidence="6">
    <location>
        <begin position="58"/>
        <end position="74"/>
    </location>
</feature>
<organism evidence="8 9">
    <name type="scientific">Cohnella thailandensis</name>
    <dbReference type="NCBI Taxonomy" id="557557"/>
    <lineage>
        <taxon>Bacteria</taxon>
        <taxon>Bacillati</taxon>
        <taxon>Bacillota</taxon>
        <taxon>Bacilli</taxon>
        <taxon>Bacillales</taxon>
        <taxon>Paenibacillaceae</taxon>
        <taxon>Cohnella</taxon>
    </lineage>
</organism>
<sequence>MIVDYITDVAGAIRTKTLNSDVMHWVIIRKVTVLFAVVLAAAMLDDWILATAMLRTGQQTAARSSGRRQYSSTLAAKAYP</sequence>
<dbReference type="Proteomes" id="UP000535838">
    <property type="component" value="Unassembled WGS sequence"/>
</dbReference>
<evidence type="ECO:0000256" key="6">
    <source>
        <dbReference type="SAM" id="MobiDB-lite"/>
    </source>
</evidence>
<accession>A0A841SN36</accession>
<keyword evidence="4 7" id="KW-0472">Membrane</keyword>